<protein>
    <submittedName>
        <fullName evidence="3">NAD(P)-binding domain-containing protein</fullName>
    </submittedName>
</protein>
<reference evidence="3" key="1">
    <citation type="submission" date="2022-11" db="UniProtKB">
        <authorList>
            <consortium name="WormBaseParasite"/>
        </authorList>
    </citation>
    <scope>IDENTIFICATION</scope>
</reference>
<dbReference type="InterPro" id="IPR036291">
    <property type="entry name" value="NAD(P)-bd_dom_sf"/>
</dbReference>
<dbReference type="Proteomes" id="UP000887563">
    <property type="component" value="Unplaced"/>
</dbReference>
<dbReference type="GO" id="GO:0003824">
    <property type="term" value="F:catalytic activity"/>
    <property type="evidence" value="ECO:0007669"/>
    <property type="project" value="UniProtKB-ARBA"/>
</dbReference>
<keyword evidence="2" id="KW-1185">Reference proteome</keyword>
<dbReference type="SUPFAM" id="SSF51735">
    <property type="entry name" value="NAD(P)-binding Rossmann-fold domains"/>
    <property type="match status" value="1"/>
</dbReference>
<dbReference type="InterPro" id="IPR016040">
    <property type="entry name" value="NAD(P)-bd_dom"/>
</dbReference>
<feature type="domain" description="NAD(P)-binding" evidence="1">
    <location>
        <begin position="19"/>
        <end position="92"/>
    </location>
</feature>
<organism evidence="2 3">
    <name type="scientific">Meloidogyne incognita</name>
    <name type="common">Southern root-knot nematode worm</name>
    <name type="synonym">Oxyuris incognita</name>
    <dbReference type="NCBI Taxonomy" id="6306"/>
    <lineage>
        <taxon>Eukaryota</taxon>
        <taxon>Metazoa</taxon>
        <taxon>Ecdysozoa</taxon>
        <taxon>Nematoda</taxon>
        <taxon>Chromadorea</taxon>
        <taxon>Rhabditida</taxon>
        <taxon>Tylenchina</taxon>
        <taxon>Tylenchomorpha</taxon>
        <taxon>Tylenchoidea</taxon>
        <taxon>Meloidogynidae</taxon>
        <taxon>Meloidogyninae</taxon>
        <taxon>Meloidogyne</taxon>
        <taxon>Meloidogyne incognita group</taxon>
    </lineage>
</organism>
<proteinExistence type="predicted"/>
<dbReference type="PANTHER" id="PTHR43000">
    <property type="entry name" value="DTDP-D-GLUCOSE 4,6-DEHYDRATASE-RELATED"/>
    <property type="match status" value="1"/>
</dbReference>
<dbReference type="WBParaSite" id="Minc3s00244g08411">
    <property type="protein sequence ID" value="Minc3s00244g08411"/>
    <property type="gene ID" value="Minc3s00244g08411"/>
</dbReference>
<dbReference type="PROSITE" id="PS51257">
    <property type="entry name" value="PROKAR_LIPOPROTEIN"/>
    <property type="match status" value="1"/>
</dbReference>
<dbReference type="Gene3D" id="3.40.50.720">
    <property type="entry name" value="NAD(P)-binding Rossmann-like Domain"/>
    <property type="match status" value="1"/>
</dbReference>
<name>A0A914L2T8_MELIC</name>
<evidence type="ECO:0000259" key="1">
    <source>
        <dbReference type="Pfam" id="PF16363"/>
    </source>
</evidence>
<evidence type="ECO:0000313" key="3">
    <source>
        <dbReference type="WBParaSite" id="Minc3s00244g08411"/>
    </source>
</evidence>
<dbReference type="AlphaFoldDB" id="A0A914L2T8"/>
<accession>A0A914L2T8</accession>
<dbReference type="Pfam" id="PF16363">
    <property type="entry name" value="GDP_Man_Dehyd"/>
    <property type="match status" value="1"/>
</dbReference>
<evidence type="ECO:0000313" key="2">
    <source>
        <dbReference type="Proteomes" id="UP000887563"/>
    </source>
</evidence>
<sequence>MLPIGPKNQENHYNPSNILITGGCGFIGSNFLNYIFDKWPNSKFVNVDKLILNSDCNYVDSKIRNSDRYKCVLTDIKNTKILESVLVENEVREYT</sequence>